<sequence length="335" mass="33118">MSAIDSPVDLAPFGLALGHATDADGATGLTVVRGIDASFRAAAAIVGRATGTRELHAASPAHLVDRVDAILLTGGSAYGLDAAAGVMRWMEERGRGFPVGAGVVPIVPAAVLFDLGPLGRFDARPTPAMAYDACDRAAPLVTEQGSVGAGTGATVGKALGAARAMKGGVGCVVVEGGGMRATGVAAVNAFGDVRDADGRIVAGARGENGFADTAAMLAAGVGGASRFGAASAASPDALQHTTLCLVAVDAPLGRQALAQLARAATAALYRRITPCGTTFDGDTVFAVSPLGTPIDDPALALRAESLAVRALEAAIERAVREAVGRDGIPGLADGS</sequence>
<evidence type="ECO:0000256" key="1">
    <source>
        <dbReference type="ARBA" id="ARBA00007068"/>
    </source>
</evidence>
<organism evidence="2 3">
    <name type="scientific">Gemmatirosa kalamazoonensis</name>
    <dbReference type="NCBI Taxonomy" id="861299"/>
    <lineage>
        <taxon>Bacteria</taxon>
        <taxon>Pseudomonadati</taxon>
        <taxon>Gemmatimonadota</taxon>
        <taxon>Gemmatimonadia</taxon>
        <taxon>Gemmatimonadales</taxon>
        <taxon>Gemmatimonadaceae</taxon>
        <taxon>Gemmatirosa</taxon>
    </lineage>
</organism>
<comment type="similarity">
    <text evidence="1">Belongs to the peptidase S58 family.</text>
</comment>
<protein>
    <submittedName>
        <fullName evidence="2">Peptidase S58 DmpA</fullName>
    </submittedName>
</protein>
<keyword evidence="3" id="KW-1185">Reference proteome</keyword>
<dbReference type="InterPro" id="IPR016117">
    <property type="entry name" value="ArgJ-like_dom_sf"/>
</dbReference>
<evidence type="ECO:0000313" key="2">
    <source>
        <dbReference type="EMBL" id="AHG90085.1"/>
    </source>
</evidence>
<dbReference type="AlphaFoldDB" id="W0RIC3"/>
<dbReference type="KEGG" id="gba:J421_2548"/>
<dbReference type="Proteomes" id="UP000019151">
    <property type="component" value="Chromosome"/>
</dbReference>
<dbReference type="eggNOG" id="COG3191">
    <property type="taxonomic scope" value="Bacteria"/>
</dbReference>
<dbReference type="OrthoDB" id="9770388at2"/>
<dbReference type="SUPFAM" id="SSF56266">
    <property type="entry name" value="DmpA/ArgJ-like"/>
    <property type="match status" value="1"/>
</dbReference>
<dbReference type="PATRIC" id="fig|861299.3.peg.2596"/>
<name>W0RIC3_9BACT</name>
<dbReference type="InParanoid" id="W0RIC3"/>
<dbReference type="EMBL" id="CP007128">
    <property type="protein sequence ID" value="AHG90085.1"/>
    <property type="molecule type" value="Genomic_DNA"/>
</dbReference>
<dbReference type="Pfam" id="PF03576">
    <property type="entry name" value="Peptidase_S58"/>
    <property type="match status" value="1"/>
</dbReference>
<dbReference type="GO" id="GO:0004177">
    <property type="term" value="F:aminopeptidase activity"/>
    <property type="evidence" value="ECO:0007669"/>
    <property type="project" value="TreeGrafter"/>
</dbReference>
<dbReference type="HOGENOM" id="CLU_044458_1_0_0"/>
<dbReference type="Gene3D" id="3.60.70.12">
    <property type="entry name" value="L-amino peptidase D-ALA esterase/amidase"/>
    <property type="match status" value="1"/>
</dbReference>
<accession>W0RIC3</accession>
<gene>
    <name evidence="2" type="ORF">J421_2548</name>
</gene>
<evidence type="ECO:0000313" key="3">
    <source>
        <dbReference type="Proteomes" id="UP000019151"/>
    </source>
</evidence>
<reference evidence="2 3" key="1">
    <citation type="journal article" date="2014" name="Genome Announc.">
        <title>Genome Sequence and Methylome of Soil Bacterium Gemmatirosa kalamazoonensis KBS708T, a Member of the Rarely Cultivated Gemmatimonadetes Phylum.</title>
        <authorList>
            <person name="Debruyn J.M."/>
            <person name="Radosevich M."/>
            <person name="Wommack K.E."/>
            <person name="Polson S.W."/>
            <person name="Hauser L.J."/>
            <person name="Fawaz M.N."/>
            <person name="Korlach J."/>
            <person name="Tsai Y.C."/>
        </authorList>
    </citation>
    <scope>NUCLEOTIDE SEQUENCE [LARGE SCALE GENOMIC DNA]</scope>
    <source>
        <strain evidence="2 3">KBS708</strain>
    </source>
</reference>
<dbReference type="InterPro" id="IPR005321">
    <property type="entry name" value="Peptidase_S58_DmpA"/>
</dbReference>
<dbReference type="PANTHER" id="PTHR36512">
    <property type="entry name" value="D-AMINOPEPTIDASE"/>
    <property type="match status" value="1"/>
</dbReference>
<dbReference type="PANTHER" id="PTHR36512:SF3">
    <property type="entry name" value="BLR5678 PROTEIN"/>
    <property type="match status" value="1"/>
</dbReference>
<dbReference type="STRING" id="861299.J421_2548"/>
<proteinExistence type="inferred from homology"/>
<dbReference type="RefSeq" id="WP_104022580.1">
    <property type="nucleotide sequence ID" value="NZ_CP007128.1"/>
</dbReference>